<evidence type="ECO:0000256" key="2">
    <source>
        <dbReference type="SAM" id="Phobius"/>
    </source>
</evidence>
<proteinExistence type="predicted"/>
<dbReference type="EMBL" id="FZNW01000008">
    <property type="protein sequence ID" value="SNR51737.1"/>
    <property type="molecule type" value="Genomic_DNA"/>
</dbReference>
<dbReference type="AlphaFoldDB" id="A0A238WYU5"/>
<sequence>MSYRAGTIRPLSGKTRRFVPLLLIGLGAALVLTAVVVAIVLDRASAGRTESTVATVVEVTERTTRTRDTDGQNRTTTTYCPTVEYTVDGELFSHESGICTGSQEGTEVGDEVTVNYDPDDPSDAAVDSWAHRWLAPLIVGGVGALFTLIGAILRAAARTGTRTEAAESGTGAPRGQAEGPEPAFHRPYFPAARAGTAGYDVAAVDTLIGHIEHAYRQIAGGQPPDLTAHDLENHQLATTDTPGSGYDTATVEMYLTSVRGDLERVLGH</sequence>
<feature type="region of interest" description="Disordered" evidence="1">
    <location>
        <begin position="162"/>
        <end position="187"/>
    </location>
</feature>
<dbReference type="Pfam" id="PF12158">
    <property type="entry name" value="DUF3592"/>
    <property type="match status" value="1"/>
</dbReference>
<gene>
    <name evidence="4" type="ORF">SAMN06265360_10888</name>
</gene>
<feature type="transmembrane region" description="Helical" evidence="2">
    <location>
        <begin position="133"/>
        <end position="153"/>
    </location>
</feature>
<keyword evidence="5" id="KW-1185">Reference proteome</keyword>
<evidence type="ECO:0000256" key="1">
    <source>
        <dbReference type="SAM" id="MobiDB-lite"/>
    </source>
</evidence>
<name>A0A238WYU5_9PSEU</name>
<protein>
    <recommendedName>
        <fullName evidence="3">DUF3592 domain-containing protein</fullName>
    </recommendedName>
</protein>
<organism evidence="4 5">
    <name type="scientific">Haloechinothrix alba</name>
    <dbReference type="NCBI Taxonomy" id="664784"/>
    <lineage>
        <taxon>Bacteria</taxon>
        <taxon>Bacillati</taxon>
        <taxon>Actinomycetota</taxon>
        <taxon>Actinomycetes</taxon>
        <taxon>Pseudonocardiales</taxon>
        <taxon>Pseudonocardiaceae</taxon>
        <taxon>Haloechinothrix</taxon>
    </lineage>
</organism>
<feature type="domain" description="DUF3592" evidence="3">
    <location>
        <begin position="53"/>
        <end position="130"/>
    </location>
</feature>
<accession>A0A238WYU5</accession>
<evidence type="ECO:0000259" key="3">
    <source>
        <dbReference type="Pfam" id="PF12158"/>
    </source>
</evidence>
<keyword evidence="2" id="KW-0472">Membrane</keyword>
<feature type="transmembrane region" description="Helical" evidence="2">
    <location>
        <begin position="21"/>
        <end position="41"/>
    </location>
</feature>
<dbReference type="RefSeq" id="WP_089301148.1">
    <property type="nucleotide sequence ID" value="NZ_FZNW01000008.1"/>
</dbReference>
<evidence type="ECO:0000313" key="5">
    <source>
        <dbReference type="Proteomes" id="UP000198348"/>
    </source>
</evidence>
<keyword evidence="2" id="KW-1133">Transmembrane helix</keyword>
<dbReference type="InterPro" id="IPR021994">
    <property type="entry name" value="DUF3592"/>
</dbReference>
<evidence type="ECO:0000313" key="4">
    <source>
        <dbReference type="EMBL" id="SNR51737.1"/>
    </source>
</evidence>
<dbReference type="Proteomes" id="UP000198348">
    <property type="component" value="Unassembled WGS sequence"/>
</dbReference>
<reference evidence="4 5" key="1">
    <citation type="submission" date="2017-06" db="EMBL/GenBank/DDBJ databases">
        <authorList>
            <person name="Kim H.J."/>
            <person name="Triplett B.A."/>
        </authorList>
    </citation>
    <scope>NUCLEOTIDE SEQUENCE [LARGE SCALE GENOMIC DNA]</scope>
    <source>
        <strain evidence="4 5">DSM 45207</strain>
    </source>
</reference>
<keyword evidence="2" id="KW-0812">Transmembrane</keyword>